<proteinExistence type="predicted"/>
<dbReference type="AlphaFoldDB" id="A0ABD1UDL7"/>
<dbReference type="PANTHER" id="PTHR46741">
    <property type="entry name" value="OS09G0413600 PROTEIN"/>
    <property type="match status" value="1"/>
</dbReference>
<dbReference type="Pfam" id="PF07891">
    <property type="entry name" value="DUF1666"/>
    <property type="match status" value="1"/>
</dbReference>
<comment type="caution">
    <text evidence="1">The sequence shown here is derived from an EMBL/GenBank/DDBJ whole genome shotgun (WGS) entry which is preliminary data.</text>
</comment>
<name>A0ABD1UDL7_9LAMI</name>
<evidence type="ECO:0000313" key="2">
    <source>
        <dbReference type="Proteomes" id="UP001604277"/>
    </source>
</evidence>
<dbReference type="InterPro" id="IPR012870">
    <property type="entry name" value="DUF1666"/>
</dbReference>
<keyword evidence="2" id="KW-1185">Reference proteome</keyword>
<dbReference type="EMBL" id="JBFOLJ010000007">
    <property type="protein sequence ID" value="KAL2523123.1"/>
    <property type="molecule type" value="Genomic_DNA"/>
</dbReference>
<dbReference type="PANTHER" id="PTHR46741:SF7">
    <property type="entry name" value="TRANSMEMBRANE PROTEIN"/>
    <property type="match status" value="1"/>
</dbReference>
<evidence type="ECO:0000313" key="1">
    <source>
        <dbReference type="EMBL" id="KAL2523123.1"/>
    </source>
</evidence>
<gene>
    <name evidence="1" type="ORF">Fot_27046</name>
</gene>
<organism evidence="1 2">
    <name type="scientific">Forsythia ovata</name>
    <dbReference type="NCBI Taxonomy" id="205694"/>
    <lineage>
        <taxon>Eukaryota</taxon>
        <taxon>Viridiplantae</taxon>
        <taxon>Streptophyta</taxon>
        <taxon>Embryophyta</taxon>
        <taxon>Tracheophyta</taxon>
        <taxon>Spermatophyta</taxon>
        <taxon>Magnoliopsida</taxon>
        <taxon>eudicotyledons</taxon>
        <taxon>Gunneridae</taxon>
        <taxon>Pentapetalae</taxon>
        <taxon>asterids</taxon>
        <taxon>lamiids</taxon>
        <taxon>Lamiales</taxon>
        <taxon>Oleaceae</taxon>
        <taxon>Forsythieae</taxon>
        <taxon>Forsythia</taxon>
    </lineage>
</organism>
<protein>
    <submittedName>
        <fullName evidence="1">Uncharacterized protein</fullName>
    </submittedName>
</protein>
<reference evidence="2" key="1">
    <citation type="submission" date="2024-07" db="EMBL/GenBank/DDBJ databases">
        <title>Two chromosome-level genome assemblies of Korean endemic species Abeliophyllum distichum and Forsythia ovata (Oleaceae).</title>
        <authorList>
            <person name="Jang H."/>
        </authorList>
    </citation>
    <scope>NUCLEOTIDE SEQUENCE [LARGE SCALE GENOMIC DNA]</scope>
</reference>
<sequence length="137" mass="16323">MESKILARSLESDLELIYVAQMCLSWEALHYQYRKVESIINSQNEALFHNCTARDFQTFQVLLERFMEDEKCEGKRYSNFIHKRFSFKTLLQVPDVTERAIVEKFAREEKSESNARRIREERCFINYDRHEAGGESA</sequence>
<accession>A0ABD1UDL7</accession>
<dbReference type="Proteomes" id="UP001604277">
    <property type="component" value="Unassembled WGS sequence"/>
</dbReference>